<dbReference type="Pfam" id="PF12498">
    <property type="entry name" value="bZIP_C"/>
    <property type="match status" value="1"/>
</dbReference>
<dbReference type="EMBL" id="GBRH01283150">
    <property type="protein sequence ID" value="JAD14745.1"/>
    <property type="molecule type" value="Transcribed_RNA"/>
</dbReference>
<dbReference type="InterPro" id="IPR020983">
    <property type="entry name" value="Basic_leucine-zipper_C"/>
</dbReference>
<evidence type="ECO:0000313" key="1">
    <source>
        <dbReference type="EMBL" id="JAD14745.1"/>
    </source>
</evidence>
<dbReference type="AlphaFoldDB" id="A0A0A8XQ99"/>
<organism evidence="1">
    <name type="scientific">Arundo donax</name>
    <name type="common">Giant reed</name>
    <name type="synonym">Donax arundinaceus</name>
    <dbReference type="NCBI Taxonomy" id="35708"/>
    <lineage>
        <taxon>Eukaryota</taxon>
        <taxon>Viridiplantae</taxon>
        <taxon>Streptophyta</taxon>
        <taxon>Embryophyta</taxon>
        <taxon>Tracheophyta</taxon>
        <taxon>Spermatophyta</taxon>
        <taxon>Magnoliopsida</taxon>
        <taxon>Liliopsida</taxon>
        <taxon>Poales</taxon>
        <taxon>Poaceae</taxon>
        <taxon>PACMAD clade</taxon>
        <taxon>Arundinoideae</taxon>
        <taxon>Arundineae</taxon>
        <taxon>Arundo</taxon>
    </lineage>
</organism>
<accession>A0A0A8XQ99</accession>
<reference evidence="1" key="2">
    <citation type="journal article" date="2015" name="Data Brief">
        <title>Shoot transcriptome of the giant reed, Arundo donax.</title>
        <authorList>
            <person name="Barrero R.A."/>
            <person name="Guerrero F.D."/>
            <person name="Moolhuijzen P."/>
            <person name="Goolsby J.A."/>
            <person name="Tidwell J."/>
            <person name="Bellgard S.E."/>
            <person name="Bellgard M.I."/>
        </authorList>
    </citation>
    <scope>NUCLEOTIDE SEQUENCE</scope>
    <source>
        <tissue evidence="1">Shoot tissue taken approximately 20 cm above the soil surface</tissue>
    </source>
</reference>
<sequence length="81" mass="8646">MPFCSCASDAASAAVPVEENMIRLLQVPSQNGQIKPDLPNAAVPVTSGEMDTRPASMRRVASLENLQKRIHGDSGVNILRS</sequence>
<protein>
    <submittedName>
        <fullName evidence="1">Uncharacterized protein</fullName>
    </submittedName>
</protein>
<proteinExistence type="predicted"/>
<name>A0A0A8XQ99_ARUDO</name>
<reference evidence="1" key="1">
    <citation type="submission" date="2014-09" db="EMBL/GenBank/DDBJ databases">
        <authorList>
            <person name="Magalhaes I.L.F."/>
            <person name="Oliveira U."/>
            <person name="Santos F.R."/>
            <person name="Vidigal T.H.D.A."/>
            <person name="Brescovit A.D."/>
            <person name="Santos A.J."/>
        </authorList>
    </citation>
    <scope>NUCLEOTIDE SEQUENCE</scope>
    <source>
        <tissue evidence="1">Shoot tissue taken approximately 20 cm above the soil surface</tissue>
    </source>
</reference>